<reference evidence="1 2" key="1">
    <citation type="submission" date="2023-06" db="EMBL/GenBank/DDBJ databases">
        <title>Alteromonas sp. ASW11-36 isolated from intertidal sand.</title>
        <authorList>
            <person name="Li Y."/>
        </authorList>
    </citation>
    <scope>NUCLEOTIDE SEQUENCE [LARGE SCALE GENOMIC DNA]</scope>
    <source>
        <strain evidence="1 2">ASW11-36</strain>
    </source>
</reference>
<accession>A0ABT7SWB0</accession>
<dbReference type="Proteomes" id="UP001234343">
    <property type="component" value="Unassembled WGS sequence"/>
</dbReference>
<keyword evidence="2" id="KW-1185">Reference proteome</keyword>
<dbReference type="RefSeq" id="WP_289364751.1">
    <property type="nucleotide sequence ID" value="NZ_JAUCBP010000007.1"/>
</dbReference>
<name>A0ABT7SWB0_9ALTE</name>
<organism evidence="1 2">
    <name type="scientific">Alteromonas arenosi</name>
    <dbReference type="NCBI Taxonomy" id="3055817"/>
    <lineage>
        <taxon>Bacteria</taxon>
        <taxon>Pseudomonadati</taxon>
        <taxon>Pseudomonadota</taxon>
        <taxon>Gammaproteobacteria</taxon>
        <taxon>Alteromonadales</taxon>
        <taxon>Alteromonadaceae</taxon>
        <taxon>Alteromonas/Salinimonas group</taxon>
        <taxon>Alteromonas</taxon>
    </lineage>
</organism>
<protein>
    <submittedName>
        <fullName evidence="1">Uncharacterized protein</fullName>
    </submittedName>
</protein>
<dbReference type="InterPro" id="IPR029024">
    <property type="entry name" value="TerB-like"/>
</dbReference>
<evidence type="ECO:0000313" key="1">
    <source>
        <dbReference type="EMBL" id="MDM7860454.1"/>
    </source>
</evidence>
<comment type="caution">
    <text evidence="1">The sequence shown here is derived from an EMBL/GenBank/DDBJ whole genome shotgun (WGS) entry which is preliminary data.</text>
</comment>
<proteinExistence type="predicted"/>
<dbReference type="SUPFAM" id="SSF158682">
    <property type="entry name" value="TerB-like"/>
    <property type="match status" value="1"/>
</dbReference>
<evidence type="ECO:0000313" key="2">
    <source>
        <dbReference type="Proteomes" id="UP001234343"/>
    </source>
</evidence>
<dbReference type="EMBL" id="JAUCBP010000007">
    <property type="protein sequence ID" value="MDM7860454.1"/>
    <property type="molecule type" value="Genomic_DNA"/>
</dbReference>
<sequence length="263" mass="30087">MISAANGWNLTPSRHSLRINSDASCGNLYEAYVRQYAELDCNYTFTITQSSFLQSGVTVELQVDSDEYAPLIDKIQHVATIKKLILLTRLIHLLQYMKEHLEGVLIHSIDNVFVNRSNHLRFIPVPPSQFKSPVTEHDTLKSIGFSLFNLAVPTSSETVGFDQPDIPHEVANYLLCRLNSSHQKISDEQMRQLDDFVFFQAWIYCDAVRVALADDELSLVEVKNLRKISRRLALRDAQAEQLENIAMLKQQSFENFLRSQQAE</sequence>
<gene>
    <name evidence="1" type="ORF">QTP81_07585</name>
</gene>